<dbReference type="Pfam" id="PF00015">
    <property type="entry name" value="MCPsignal"/>
    <property type="match status" value="1"/>
</dbReference>
<dbReference type="Gene3D" id="1.10.287.950">
    <property type="entry name" value="Methyl-accepting chemotaxis protein"/>
    <property type="match status" value="1"/>
</dbReference>
<dbReference type="RefSeq" id="WP_378119708.1">
    <property type="nucleotide sequence ID" value="NZ_JBHRTF010000004.1"/>
</dbReference>
<gene>
    <name evidence="5" type="ORF">ACFODX_12840</name>
</gene>
<evidence type="ECO:0000313" key="5">
    <source>
        <dbReference type="EMBL" id="MFC3116451.1"/>
    </source>
</evidence>
<dbReference type="EMBL" id="JBHRTF010000004">
    <property type="protein sequence ID" value="MFC3116451.1"/>
    <property type="molecule type" value="Genomic_DNA"/>
</dbReference>
<dbReference type="InterPro" id="IPR004089">
    <property type="entry name" value="MCPsignal_dom"/>
</dbReference>
<dbReference type="PANTHER" id="PTHR32089:SF41">
    <property type="entry name" value="METHYL-ACCEPTING CHEMOTAXIS PROTEIN"/>
    <property type="match status" value="1"/>
</dbReference>
<name>A0ABV7FI53_9GAMM</name>
<sequence>MPIKQALVILLALCGGSALGIWIHPVLAAIFATSVLALYQQFGIQLLAMSAGASSTATATSEILPHLSGASLEATSQILDSTLRETGQNLNAQIAIQSDAIQVLVQSFSTIKNLLDQQQLYLSQLLYEGDTDKNTISARMSLFAENTYDLLNRFVDTTVEISASSMELVEKVGKIADQMPDVIRALKDIDQIASQTNLLALNAAIEAARAGEAGRGFAVVADEVRALSNRSAGFSRDIQQQLGGIANAIADLDQVVGTVASQDMTYVLLAKAEMQKISNQLIAKADSDQKTTQQLELLVVELVEALNNATRALQYEDMSKQNLDYSICLLNELLPLIAQLNSVSKHPQALEAELAKYQVSESRNKHNPVSASSIVSGSVDLF</sequence>
<protein>
    <submittedName>
        <fullName evidence="5">Methyl-accepting chemotaxis protein</fullName>
    </submittedName>
</protein>
<evidence type="ECO:0000313" key="6">
    <source>
        <dbReference type="Proteomes" id="UP001595555"/>
    </source>
</evidence>
<dbReference type="Proteomes" id="UP001595555">
    <property type="component" value="Unassembled WGS sequence"/>
</dbReference>
<proteinExistence type="predicted"/>
<dbReference type="PROSITE" id="PS50111">
    <property type="entry name" value="CHEMOTAXIS_TRANSDUC_2"/>
    <property type="match status" value="1"/>
</dbReference>
<accession>A0ABV7FI53</accession>
<evidence type="ECO:0000259" key="4">
    <source>
        <dbReference type="PROSITE" id="PS50111"/>
    </source>
</evidence>
<organism evidence="5 6">
    <name type="scientific">Cellvibrio fontiphilus</name>
    <dbReference type="NCBI Taxonomy" id="1815559"/>
    <lineage>
        <taxon>Bacteria</taxon>
        <taxon>Pseudomonadati</taxon>
        <taxon>Pseudomonadota</taxon>
        <taxon>Gammaproteobacteria</taxon>
        <taxon>Cellvibrionales</taxon>
        <taxon>Cellvibrionaceae</taxon>
        <taxon>Cellvibrio</taxon>
    </lineage>
</organism>
<comment type="caution">
    <text evidence="5">The sequence shown here is derived from an EMBL/GenBank/DDBJ whole genome shotgun (WGS) entry which is preliminary data.</text>
</comment>
<feature type="domain" description="Methyl-accepting transducer" evidence="4">
    <location>
        <begin position="144"/>
        <end position="262"/>
    </location>
</feature>
<evidence type="ECO:0000256" key="1">
    <source>
        <dbReference type="ARBA" id="ARBA00004370"/>
    </source>
</evidence>
<dbReference type="SUPFAM" id="SSF58104">
    <property type="entry name" value="Methyl-accepting chemotaxis protein (MCP) signaling domain"/>
    <property type="match status" value="1"/>
</dbReference>
<keyword evidence="6" id="KW-1185">Reference proteome</keyword>
<dbReference type="PANTHER" id="PTHR32089">
    <property type="entry name" value="METHYL-ACCEPTING CHEMOTAXIS PROTEIN MCPB"/>
    <property type="match status" value="1"/>
</dbReference>
<evidence type="ECO:0000256" key="3">
    <source>
        <dbReference type="PROSITE-ProRule" id="PRU00284"/>
    </source>
</evidence>
<comment type="subcellular location">
    <subcellularLocation>
        <location evidence="1">Membrane</location>
    </subcellularLocation>
</comment>
<evidence type="ECO:0000256" key="2">
    <source>
        <dbReference type="ARBA" id="ARBA00023224"/>
    </source>
</evidence>
<reference evidence="6" key="1">
    <citation type="journal article" date="2019" name="Int. J. Syst. Evol. Microbiol.">
        <title>The Global Catalogue of Microorganisms (GCM) 10K type strain sequencing project: providing services to taxonomists for standard genome sequencing and annotation.</title>
        <authorList>
            <consortium name="The Broad Institute Genomics Platform"/>
            <consortium name="The Broad Institute Genome Sequencing Center for Infectious Disease"/>
            <person name="Wu L."/>
            <person name="Ma J."/>
        </authorList>
    </citation>
    <scope>NUCLEOTIDE SEQUENCE [LARGE SCALE GENOMIC DNA]</scope>
    <source>
        <strain evidence="6">KCTC 52237</strain>
    </source>
</reference>
<dbReference type="SMART" id="SM00283">
    <property type="entry name" value="MA"/>
    <property type="match status" value="1"/>
</dbReference>
<keyword evidence="2 3" id="KW-0807">Transducer</keyword>